<dbReference type="OrthoDB" id="428577at2759"/>
<accession>A0A1E3NG88</accession>
<feature type="compositionally biased region" description="Acidic residues" evidence="1">
    <location>
        <begin position="512"/>
        <end position="526"/>
    </location>
</feature>
<dbReference type="InterPro" id="IPR052146">
    <property type="entry name" value="HOT1"/>
</dbReference>
<gene>
    <name evidence="3" type="ORF">PICMEDRAFT_17655</name>
</gene>
<dbReference type="STRING" id="763406.A0A1E3NG88"/>
<organism evidence="3 4">
    <name type="scientific">Pichia membranifaciens NRRL Y-2026</name>
    <dbReference type="NCBI Taxonomy" id="763406"/>
    <lineage>
        <taxon>Eukaryota</taxon>
        <taxon>Fungi</taxon>
        <taxon>Dikarya</taxon>
        <taxon>Ascomycota</taxon>
        <taxon>Saccharomycotina</taxon>
        <taxon>Pichiomycetes</taxon>
        <taxon>Pichiales</taxon>
        <taxon>Pichiaceae</taxon>
        <taxon>Pichia</taxon>
    </lineage>
</organism>
<feature type="region of interest" description="Disordered" evidence="1">
    <location>
        <begin position="413"/>
        <end position="610"/>
    </location>
</feature>
<reference evidence="3 4" key="1">
    <citation type="journal article" date="2016" name="Proc. Natl. Acad. Sci. U.S.A.">
        <title>Comparative genomics of biotechnologically important yeasts.</title>
        <authorList>
            <person name="Riley R."/>
            <person name="Haridas S."/>
            <person name="Wolfe K.H."/>
            <person name="Lopes M.R."/>
            <person name="Hittinger C.T."/>
            <person name="Goeker M."/>
            <person name="Salamov A.A."/>
            <person name="Wisecaver J.H."/>
            <person name="Long T.M."/>
            <person name="Calvey C.H."/>
            <person name="Aerts A.L."/>
            <person name="Barry K.W."/>
            <person name="Choi C."/>
            <person name="Clum A."/>
            <person name="Coughlan A.Y."/>
            <person name="Deshpande S."/>
            <person name="Douglass A.P."/>
            <person name="Hanson S.J."/>
            <person name="Klenk H.-P."/>
            <person name="LaButti K.M."/>
            <person name="Lapidus A."/>
            <person name="Lindquist E.A."/>
            <person name="Lipzen A.M."/>
            <person name="Meier-Kolthoff J.P."/>
            <person name="Ohm R.A."/>
            <person name="Otillar R.P."/>
            <person name="Pangilinan J.L."/>
            <person name="Peng Y."/>
            <person name="Rokas A."/>
            <person name="Rosa C.A."/>
            <person name="Scheuner C."/>
            <person name="Sibirny A.A."/>
            <person name="Slot J.C."/>
            <person name="Stielow J.B."/>
            <person name="Sun H."/>
            <person name="Kurtzman C.P."/>
            <person name="Blackwell M."/>
            <person name="Grigoriev I.V."/>
            <person name="Jeffries T.W."/>
        </authorList>
    </citation>
    <scope>NUCLEOTIDE SEQUENCE [LARGE SCALE GENOMIC DNA]</scope>
    <source>
        <strain evidence="3 4">NRRL Y-2026</strain>
    </source>
</reference>
<feature type="compositionally biased region" description="Low complexity" evidence="1">
    <location>
        <begin position="552"/>
        <end position="565"/>
    </location>
</feature>
<dbReference type="InterPro" id="IPR022210">
    <property type="entry name" value="TF_GCR1-like"/>
</dbReference>
<protein>
    <recommendedName>
        <fullName evidence="2">Transcription activator GCR1-like domain-containing protein</fullName>
    </recommendedName>
</protein>
<feature type="compositionally biased region" description="Basic and acidic residues" evidence="1">
    <location>
        <begin position="566"/>
        <end position="577"/>
    </location>
</feature>
<dbReference type="Proteomes" id="UP000094455">
    <property type="component" value="Unassembled WGS sequence"/>
</dbReference>
<dbReference type="GO" id="GO:0060963">
    <property type="term" value="P:positive regulation of ribosomal protein gene transcription by RNA polymerase II"/>
    <property type="evidence" value="ECO:0007669"/>
    <property type="project" value="TreeGrafter"/>
</dbReference>
<feature type="compositionally biased region" description="Polar residues" evidence="1">
    <location>
        <begin position="1"/>
        <end position="10"/>
    </location>
</feature>
<feature type="domain" description="Transcription activator GCR1-like" evidence="2">
    <location>
        <begin position="274"/>
        <end position="354"/>
    </location>
</feature>
<feature type="compositionally biased region" description="Polar residues" evidence="1">
    <location>
        <begin position="600"/>
        <end position="610"/>
    </location>
</feature>
<evidence type="ECO:0000313" key="3">
    <source>
        <dbReference type="EMBL" id="ODQ45165.1"/>
    </source>
</evidence>
<evidence type="ECO:0000256" key="1">
    <source>
        <dbReference type="SAM" id="MobiDB-lite"/>
    </source>
</evidence>
<sequence length="610" mass="67075">MSVSASTSPANPRDTARLVLEMDSNNNNNSGSNSGSQNNAGSGGATDKSGSSSNNNDKIDPNLKFVDDENVKMDSKKDHDGDEIMHEQDADAKPANDDDAAKNAGSAEERQQQQQDQQGPNADEGNEGSDKDKAAEGQPRETQGTVLSEEEAKKKQLFFSSLKDLTENISSTIAEISILIPKIYDQNSLFNSYSNFLINSNTFESYDSYIAKVEGISASGNDDDDASNPADPLHASHDPNDLLSLHQQARANRFYHKLYSPLPMIPGTRIPEIDLNNQAKTVKDVWDEWTMGYKNNPALQKLEKKYGTRWRRGRIAKSAQRRKKVIEFIESEFNRHKSVVSNPLTVVQDLENYRILKGKGLFWLYGALPDRLYDDAGRPVFQNVGDVADVNTEDAPNSKISKELENGTVIEQGSIDGAENNINENNIETEATESGKTDDDKIDDNLKAVDSNNTITNNSNTATTANTGYSNTSDKLSSRDVDPEKKEQRSTANDDIDIDQLNSSDKSKSIPNEEEEDEEEEDDDDVNMPSVADVAAMASMSVEGEDDEHSLVDSAALAVAAQHVADQQRLRDREKSSAKSQNDNEEGDLNNYISTEDGLNENTDPALSKL</sequence>
<keyword evidence="4" id="KW-1185">Reference proteome</keyword>
<feature type="compositionally biased region" description="Basic and acidic residues" evidence="1">
    <location>
        <begin position="57"/>
        <end position="111"/>
    </location>
</feature>
<feature type="region of interest" description="Disordered" evidence="1">
    <location>
        <begin position="220"/>
        <end position="240"/>
    </location>
</feature>
<proteinExistence type="predicted"/>
<dbReference type="GO" id="GO:0000978">
    <property type="term" value="F:RNA polymerase II cis-regulatory region sequence-specific DNA binding"/>
    <property type="evidence" value="ECO:0007669"/>
    <property type="project" value="TreeGrafter"/>
</dbReference>
<feature type="region of interest" description="Disordered" evidence="1">
    <location>
        <begin position="1"/>
        <end position="149"/>
    </location>
</feature>
<dbReference type="RefSeq" id="XP_019016278.1">
    <property type="nucleotide sequence ID" value="XM_019161681.1"/>
</dbReference>
<dbReference type="AlphaFoldDB" id="A0A1E3NG88"/>
<feature type="compositionally biased region" description="Basic and acidic residues" evidence="1">
    <location>
        <begin position="128"/>
        <end position="139"/>
    </location>
</feature>
<feature type="compositionally biased region" description="Low complexity" evidence="1">
    <location>
        <begin position="451"/>
        <end position="473"/>
    </location>
</feature>
<feature type="compositionally biased region" description="Low complexity" evidence="1">
    <location>
        <begin position="418"/>
        <end position="429"/>
    </location>
</feature>
<dbReference type="Pfam" id="PF12550">
    <property type="entry name" value="GCR1_C"/>
    <property type="match status" value="1"/>
</dbReference>
<feature type="compositionally biased region" description="Low complexity" evidence="1">
    <location>
        <begin position="528"/>
        <end position="542"/>
    </location>
</feature>
<feature type="compositionally biased region" description="Low complexity" evidence="1">
    <location>
        <begin position="24"/>
        <end position="40"/>
    </location>
</feature>
<dbReference type="PANTHER" id="PTHR37784">
    <property type="entry name" value="PROTEIN MSN1"/>
    <property type="match status" value="1"/>
</dbReference>
<feature type="compositionally biased region" description="Basic and acidic residues" evidence="1">
    <location>
        <begin position="433"/>
        <end position="447"/>
    </location>
</feature>
<dbReference type="GO" id="GO:0000981">
    <property type="term" value="F:DNA-binding transcription factor activity, RNA polymerase II-specific"/>
    <property type="evidence" value="ECO:0007669"/>
    <property type="project" value="TreeGrafter"/>
</dbReference>
<dbReference type="EMBL" id="KV454005">
    <property type="protein sequence ID" value="ODQ45165.1"/>
    <property type="molecule type" value="Genomic_DNA"/>
</dbReference>
<feature type="compositionally biased region" description="Basic and acidic residues" evidence="1">
    <location>
        <begin position="476"/>
        <end position="489"/>
    </location>
</feature>
<dbReference type="PANTHER" id="PTHR37784:SF2">
    <property type="entry name" value="HIGH-OSMOLARITY-INDUCED TRANSCRIPTION PROTEIN 1"/>
    <property type="match status" value="1"/>
</dbReference>
<evidence type="ECO:0000259" key="2">
    <source>
        <dbReference type="Pfam" id="PF12550"/>
    </source>
</evidence>
<dbReference type="GeneID" id="30178368"/>
<name>A0A1E3NG88_9ASCO</name>
<evidence type="ECO:0000313" key="4">
    <source>
        <dbReference type="Proteomes" id="UP000094455"/>
    </source>
</evidence>